<feature type="transmembrane region" description="Helical" evidence="9">
    <location>
        <begin position="176"/>
        <end position="196"/>
    </location>
</feature>
<evidence type="ECO:0000256" key="4">
    <source>
        <dbReference type="ARBA" id="ARBA00022519"/>
    </source>
</evidence>
<feature type="transmembrane region" description="Helical" evidence="9">
    <location>
        <begin position="134"/>
        <end position="156"/>
    </location>
</feature>
<dbReference type="SUPFAM" id="SSF161098">
    <property type="entry name" value="MetI-like"/>
    <property type="match status" value="1"/>
</dbReference>
<protein>
    <submittedName>
        <fullName evidence="12">Glutathione transport system permease protein gsiC</fullName>
    </submittedName>
</protein>
<evidence type="ECO:0000256" key="7">
    <source>
        <dbReference type="ARBA" id="ARBA00023136"/>
    </source>
</evidence>
<dbReference type="InterPro" id="IPR000515">
    <property type="entry name" value="MetI-like"/>
</dbReference>
<evidence type="ECO:0000256" key="2">
    <source>
        <dbReference type="ARBA" id="ARBA00022448"/>
    </source>
</evidence>
<keyword evidence="7 9" id="KW-0472">Membrane</keyword>
<dbReference type="PANTHER" id="PTHR43163">
    <property type="entry name" value="DIPEPTIDE TRANSPORT SYSTEM PERMEASE PROTEIN DPPB-RELATED"/>
    <property type="match status" value="1"/>
</dbReference>
<dbReference type="EMBL" id="UGSO01000002">
    <property type="protein sequence ID" value="SUE06275.1"/>
    <property type="molecule type" value="Genomic_DNA"/>
</dbReference>
<dbReference type="Pfam" id="PF19300">
    <property type="entry name" value="BPD_transp_1_N"/>
    <property type="match status" value="1"/>
</dbReference>
<evidence type="ECO:0000256" key="5">
    <source>
        <dbReference type="ARBA" id="ARBA00022692"/>
    </source>
</evidence>
<comment type="subcellular location">
    <subcellularLocation>
        <location evidence="1">Cell inner membrane</location>
        <topology evidence="1">Multi-pass membrane protein</topology>
    </subcellularLocation>
</comment>
<proteinExistence type="inferred from homology"/>
<keyword evidence="13" id="KW-1185">Reference proteome</keyword>
<keyword evidence="5 9" id="KW-0812">Transmembrane</keyword>
<evidence type="ECO:0000256" key="6">
    <source>
        <dbReference type="ARBA" id="ARBA00022989"/>
    </source>
</evidence>
<evidence type="ECO:0000256" key="1">
    <source>
        <dbReference type="ARBA" id="ARBA00004429"/>
    </source>
</evidence>
<sequence length="302" mass="32263">MRHYLLQRAGLGVLVLWAAFTLSFVLLQVLPGDAVLIKFQNPDLGLSPQQIAEMRQAYGADSPLWQQYLHTLVAMLHGDFGYSVQAGVPVSELLTSNLPGTLRLALCGFLLATLLAFVLATLSRLPALRGLRNLLQSLPALFISVPTFWLGIALIQLFSFQLRWIPVINPSPWQGLILPIITVAVPISAPLAQILLRSIDEVSTRPFVAVARAKGASEHYVLWRHILRNAMLPGAHRGGPAAGRTDCRCADYRNGVWPGRSRSADAAGGEQSGCGGVAGGSDDLRAGFCGDQPAGGSADAAV</sequence>
<evidence type="ECO:0000256" key="8">
    <source>
        <dbReference type="ARBA" id="ARBA00024202"/>
    </source>
</evidence>
<dbReference type="CDD" id="cd06261">
    <property type="entry name" value="TM_PBP2"/>
    <property type="match status" value="1"/>
</dbReference>
<dbReference type="Gene3D" id="1.10.3720.10">
    <property type="entry name" value="MetI-like"/>
    <property type="match status" value="1"/>
</dbReference>
<evidence type="ECO:0000313" key="13">
    <source>
        <dbReference type="Proteomes" id="UP000254640"/>
    </source>
</evidence>
<evidence type="ECO:0000259" key="11">
    <source>
        <dbReference type="Pfam" id="PF19300"/>
    </source>
</evidence>
<evidence type="ECO:0000256" key="9">
    <source>
        <dbReference type="SAM" id="Phobius"/>
    </source>
</evidence>
<evidence type="ECO:0000256" key="3">
    <source>
        <dbReference type="ARBA" id="ARBA00022475"/>
    </source>
</evidence>
<keyword evidence="4" id="KW-0997">Cell inner membrane</keyword>
<organism evidence="12 13">
    <name type="scientific">Enterobacter agglomerans</name>
    <name type="common">Erwinia herbicola</name>
    <name type="synonym">Pantoea agglomerans</name>
    <dbReference type="NCBI Taxonomy" id="549"/>
    <lineage>
        <taxon>Bacteria</taxon>
        <taxon>Pseudomonadati</taxon>
        <taxon>Pseudomonadota</taxon>
        <taxon>Gammaproteobacteria</taxon>
        <taxon>Enterobacterales</taxon>
        <taxon>Erwiniaceae</taxon>
        <taxon>Pantoea</taxon>
        <taxon>Pantoea agglomerans group</taxon>
    </lineage>
</organism>
<gene>
    <name evidence="12" type="primary">gsiC_5</name>
    <name evidence="12" type="ORF">NCTC9381_05303</name>
</gene>
<dbReference type="AlphaFoldDB" id="A0A379LQL1"/>
<dbReference type="Pfam" id="PF00528">
    <property type="entry name" value="BPD_transp_1"/>
    <property type="match status" value="1"/>
</dbReference>
<reference evidence="12 13" key="1">
    <citation type="submission" date="2018-06" db="EMBL/GenBank/DDBJ databases">
        <authorList>
            <consortium name="Pathogen Informatics"/>
            <person name="Doyle S."/>
        </authorList>
    </citation>
    <scope>NUCLEOTIDE SEQUENCE [LARGE SCALE GENOMIC DNA]</scope>
    <source>
        <strain evidence="12 13">NCTC9381</strain>
    </source>
</reference>
<dbReference type="PANTHER" id="PTHR43163:SF6">
    <property type="entry name" value="DIPEPTIDE TRANSPORT SYSTEM PERMEASE PROTEIN DPPB-RELATED"/>
    <property type="match status" value="1"/>
</dbReference>
<keyword evidence="2" id="KW-0813">Transport</keyword>
<dbReference type="Proteomes" id="UP000254640">
    <property type="component" value="Unassembled WGS sequence"/>
</dbReference>
<evidence type="ECO:0000259" key="10">
    <source>
        <dbReference type="Pfam" id="PF00528"/>
    </source>
</evidence>
<comment type="similarity">
    <text evidence="8">Belongs to the binding-protein-dependent transport system permease family. OppBC subfamily.</text>
</comment>
<keyword evidence="6 9" id="KW-1133">Transmembrane helix</keyword>
<dbReference type="InterPro" id="IPR035906">
    <property type="entry name" value="MetI-like_sf"/>
</dbReference>
<name>A0A379LQL1_ENTAG</name>
<accession>A0A379LQL1</accession>
<keyword evidence="3" id="KW-1003">Cell membrane</keyword>
<evidence type="ECO:0000313" key="12">
    <source>
        <dbReference type="EMBL" id="SUE06275.1"/>
    </source>
</evidence>
<dbReference type="InterPro" id="IPR045621">
    <property type="entry name" value="BPD_transp_1_N"/>
</dbReference>
<dbReference type="GO" id="GO:0005886">
    <property type="term" value="C:plasma membrane"/>
    <property type="evidence" value="ECO:0007669"/>
    <property type="project" value="UniProtKB-SubCell"/>
</dbReference>
<feature type="domain" description="ABC transmembrane type-1" evidence="10">
    <location>
        <begin position="125"/>
        <end position="233"/>
    </location>
</feature>
<feature type="domain" description="ABC transporter type 1 GsiC-like N-terminal" evidence="11">
    <location>
        <begin position="1"/>
        <end position="95"/>
    </location>
</feature>
<feature type="transmembrane region" description="Helical" evidence="9">
    <location>
        <begin position="102"/>
        <end position="122"/>
    </location>
</feature>
<dbReference type="GO" id="GO:0055085">
    <property type="term" value="P:transmembrane transport"/>
    <property type="evidence" value="ECO:0007669"/>
    <property type="project" value="InterPro"/>
</dbReference>